<reference evidence="3" key="1">
    <citation type="submission" date="2017-09" db="EMBL/GenBank/DDBJ databases">
        <authorList>
            <person name="Varghese N."/>
            <person name="Submissions S."/>
        </authorList>
    </citation>
    <scope>NUCLEOTIDE SEQUENCE [LARGE SCALE GENOMIC DNA]</scope>
    <source>
        <strain evidence="3">CGMCC 1.12641</strain>
    </source>
</reference>
<dbReference type="PROSITE" id="PS50164">
    <property type="entry name" value="GIY_YIG"/>
    <property type="match status" value="1"/>
</dbReference>
<accession>A0A285X3P6</accession>
<dbReference type="RefSeq" id="WP_097055661.1">
    <property type="nucleotide sequence ID" value="NZ_OCMF01000001.1"/>
</dbReference>
<dbReference type="SUPFAM" id="SSF82771">
    <property type="entry name" value="GIY-YIG endonuclease"/>
    <property type="match status" value="1"/>
</dbReference>
<organism evidence="2 3">
    <name type="scientific">Salinimicrobium sediminis</name>
    <dbReference type="NCBI Taxonomy" id="1343891"/>
    <lineage>
        <taxon>Bacteria</taxon>
        <taxon>Pseudomonadati</taxon>
        <taxon>Bacteroidota</taxon>
        <taxon>Flavobacteriia</taxon>
        <taxon>Flavobacteriales</taxon>
        <taxon>Flavobacteriaceae</taxon>
        <taxon>Salinimicrobium</taxon>
    </lineage>
</organism>
<evidence type="ECO:0000259" key="1">
    <source>
        <dbReference type="PROSITE" id="PS50164"/>
    </source>
</evidence>
<evidence type="ECO:0000313" key="2">
    <source>
        <dbReference type="EMBL" id="SOC79967.1"/>
    </source>
</evidence>
<protein>
    <submittedName>
        <fullName evidence="2">Putative endonuclease</fullName>
    </submittedName>
</protein>
<keyword evidence="2" id="KW-0255">Endonuclease</keyword>
<evidence type="ECO:0000313" key="3">
    <source>
        <dbReference type="Proteomes" id="UP000219193"/>
    </source>
</evidence>
<dbReference type="Gene3D" id="3.40.1440.10">
    <property type="entry name" value="GIY-YIG endonuclease"/>
    <property type="match status" value="1"/>
</dbReference>
<dbReference type="OrthoDB" id="1495241at2"/>
<dbReference type="Proteomes" id="UP000219193">
    <property type="component" value="Unassembled WGS sequence"/>
</dbReference>
<keyword evidence="2" id="KW-0540">Nuclease</keyword>
<feature type="domain" description="GIY-YIG" evidence="1">
    <location>
        <begin position="1"/>
        <end position="77"/>
    </location>
</feature>
<keyword evidence="2" id="KW-0378">Hydrolase</keyword>
<dbReference type="InterPro" id="IPR000305">
    <property type="entry name" value="GIY-YIG_endonuc"/>
</dbReference>
<keyword evidence="3" id="KW-1185">Reference proteome</keyword>
<sequence>MHFLYIIYSAKADKYYTGESNDVPARIKLHNSHRFLKAFTKAASDWEIKVIFKCENKTDAVFLKCYIKRMKSSKFIQKIIERPEILEEILSTR</sequence>
<dbReference type="AlphaFoldDB" id="A0A285X3P6"/>
<dbReference type="GO" id="GO:0004519">
    <property type="term" value="F:endonuclease activity"/>
    <property type="evidence" value="ECO:0007669"/>
    <property type="project" value="UniProtKB-KW"/>
</dbReference>
<dbReference type="Pfam" id="PF01541">
    <property type="entry name" value="GIY-YIG"/>
    <property type="match status" value="1"/>
</dbReference>
<proteinExistence type="predicted"/>
<gene>
    <name evidence="2" type="ORF">SAMN06296241_1508</name>
</gene>
<dbReference type="EMBL" id="OCMF01000001">
    <property type="protein sequence ID" value="SOC79967.1"/>
    <property type="molecule type" value="Genomic_DNA"/>
</dbReference>
<name>A0A285X3P6_9FLAO</name>
<dbReference type="InterPro" id="IPR035901">
    <property type="entry name" value="GIY-YIG_endonuc_sf"/>
</dbReference>